<name>A0AAP0EL31_9MAGN</name>
<dbReference type="InterPro" id="IPR040269">
    <property type="entry name" value="VAB"/>
</dbReference>
<dbReference type="PANTHER" id="PTHR31351:SF24">
    <property type="entry name" value="VAN3-BINDING PROTEIN-LIKE"/>
    <property type="match status" value="1"/>
</dbReference>
<comment type="caution">
    <text evidence="2">The sequence shown here is derived from an EMBL/GenBank/DDBJ whole genome shotgun (WGS) entry which is preliminary data.</text>
</comment>
<dbReference type="SUPFAM" id="SSF50729">
    <property type="entry name" value="PH domain-like"/>
    <property type="match status" value="1"/>
</dbReference>
<dbReference type="EMBL" id="JBBNAG010000011">
    <property type="protein sequence ID" value="KAK9095470.1"/>
    <property type="molecule type" value="Genomic_DNA"/>
</dbReference>
<dbReference type="InterPro" id="IPR011993">
    <property type="entry name" value="PH-like_dom_sf"/>
</dbReference>
<gene>
    <name evidence="2" type="ORF">Scep_026939</name>
</gene>
<proteinExistence type="predicted"/>
<dbReference type="GO" id="GO:0009734">
    <property type="term" value="P:auxin-activated signaling pathway"/>
    <property type="evidence" value="ECO:0007669"/>
    <property type="project" value="TreeGrafter"/>
</dbReference>
<accession>A0AAP0EL31</accession>
<dbReference type="InterPro" id="IPR008546">
    <property type="entry name" value="VAN3-bd-like_auxin_canal"/>
</dbReference>
<dbReference type="GO" id="GO:0010305">
    <property type="term" value="P:leaf vascular tissue pattern formation"/>
    <property type="evidence" value="ECO:0007669"/>
    <property type="project" value="TreeGrafter"/>
</dbReference>
<dbReference type="SMART" id="SM00233">
    <property type="entry name" value="PH"/>
    <property type="match status" value="1"/>
</dbReference>
<sequence>MEGSQYFRWNRGYLHDLVSVDEDEVLDEASSALALIPPPQTPKEPMEFLSRSWSLSASEISKAFAHKQKNFGTERRSDANQNIFTGQQCICKAMNSANNWKAGSVGKWFHNKEFNNNKVKKKERARIQNAQVHAALSVAGVASALAAIAANENPNGPNSQMRGAVAAAAELLASHCIEIAESTGADYDRVASVVRSAVDVRTPSNLMTLTAAAATALRGVAALKAREPKEVRNNAVVIPYERIIGEAFQSEAEIQDYPCKGELLHRTRKGILSWKQVSFYINKSSQVVVKLKSKHVGGAFSKKKKCVVYGVCDGISIGKRRERDANAEDSCYFGLKTAQGLLEFKCKSKISRQKWVDSIQDLLDHARSIEGSEKSFEMLTVS</sequence>
<dbReference type="Pfam" id="PF05703">
    <property type="entry name" value="Auxin_canalis"/>
    <property type="match status" value="2"/>
</dbReference>
<protein>
    <recommendedName>
        <fullName evidence="1">PH domain-containing protein</fullName>
    </recommendedName>
</protein>
<feature type="domain" description="PH" evidence="1">
    <location>
        <begin position="257"/>
        <end position="366"/>
    </location>
</feature>
<reference evidence="2 3" key="1">
    <citation type="submission" date="2024-01" db="EMBL/GenBank/DDBJ databases">
        <title>Genome assemblies of Stephania.</title>
        <authorList>
            <person name="Yang L."/>
        </authorList>
    </citation>
    <scope>NUCLEOTIDE SEQUENCE [LARGE SCALE GENOMIC DNA]</scope>
    <source>
        <strain evidence="2">JXDWG</strain>
        <tissue evidence="2">Leaf</tissue>
    </source>
</reference>
<dbReference type="GO" id="GO:0010087">
    <property type="term" value="P:phloem or xylem histogenesis"/>
    <property type="evidence" value="ECO:0007669"/>
    <property type="project" value="TreeGrafter"/>
</dbReference>
<dbReference type="PANTHER" id="PTHR31351">
    <property type="entry name" value="EXPRESSED PROTEIN"/>
    <property type="match status" value="1"/>
</dbReference>
<dbReference type="Gene3D" id="2.30.29.30">
    <property type="entry name" value="Pleckstrin-homology domain (PH domain)/Phosphotyrosine-binding domain (PTB)"/>
    <property type="match status" value="1"/>
</dbReference>
<organism evidence="2 3">
    <name type="scientific">Stephania cephalantha</name>
    <dbReference type="NCBI Taxonomy" id="152367"/>
    <lineage>
        <taxon>Eukaryota</taxon>
        <taxon>Viridiplantae</taxon>
        <taxon>Streptophyta</taxon>
        <taxon>Embryophyta</taxon>
        <taxon>Tracheophyta</taxon>
        <taxon>Spermatophyta</taxon>
        <taxon>Magnoliopsida</taxon>
        <taxon>Ranunculales</taxon>
        <taxon>Menispermaceae</taxon>
        <taxon>Menispermoideae</taxon>
        <taxon>Cissampelideae</taxon>
        <taxon>Stephania</taxon>
    </lineage>
</organism>
<dbReference type="Pfam" id="PF08458">
    <property type="entry name" value="PH_2"/>
    <property type="match status" value="1"/>
</dbReference>
<evidence type="ECO:0000313" key="3">
    <source>
        <dbReference type="Proteomes" id="UP001419268"/>
    </source>
</evidence>
<dbReference type="AlphaFoldDB" id="A0AAP0EL31"/>
<evidence type="ECO:0000259" key="1">
    <source>
        <dbReference type="SMART" id="SM00233"/>
    </source>
</evidence>
<keyword evidence="3" id="KW-1185">Reference proteome</keyword>
<dbReference type="InterPro" id="IPR001849">
    <property type="entry name" value="PH_domain"/>
</dbReference>
<dbReference type="Proteomes" id="UP001419268">
    <property type="component" value="Unassembled WGS sequence"/>
</dbReference>
<evidence type="ECO:0000313" key="2">
    <source>
        <dbReference type="EMBL" id="KAK9095470.1"/>
    </source>
</evidence>
<dbReference type="InterPro" id="IPR013666">
    <property type="entry name" value="PH_pln"/>
</dbReference>